<reference evidence="2 3" key="1">
    <citation type="journal article" date="2012" name="J. Bacteriol.">
        <title>Draft Genome Sequence of Mesorhizobium alhagi CCNWXJ12-2T, a Novel Salt-Resistant Species Isolated from the Desert of Northwestern China.</title>
        <authorList>
            <person name="Zhou M."/>
            <person name="Chen W."/>
            <person name="Chen H."/>
            <person name="Wei G."/>
        </authorList>
    </citation>
    <scope>NUCLEOTIDE SEQUENCE [LARGE SCALE GENOMIC DNA]</scope>
    <source>
        <strain evidence="2 3">CCNWXJ12-2</strain>
    </source>
</reference>
<dbReference type="PATRIC" id="fig|1107882.3.peg.6483"/>
<proteinExistence type="predicted"/>
<organism evidence="2 3">
    <name type="scientific">Mesorhizobium alhagi CCNWXJ12-2</name>
    <dbReference type="NCBI Taxonomy" id="1107882"/>
    <lineage>
        <taxon>Bacteria</taxon>
        <taxon>Pseudomonadati</taxon>
        <taxon>Pseudomonadota</taxon>
        <taxon>Alphaproteobacteria</taxon>
        <taxon>Hyphomicrobiales</taxon>
        <taxon>Phyllobacteriaceae</taxon>
        <taxon>Allomesorhizobium</taxon>
    </lineage>
</organism>
<dbReference type="Pfam" id="PF07648">
    <property type="entry name" value="Kazal_2"/>
    <property type="match status" value="2"/>
</dbReference>
<protein>
    <submittedName>
        <fullName evidence="2">Protease inhibitor Kazal-type</fullName>
    </submittedName>
</protein>
<dbReference type="Gene3D" id="3.30.60.30">
    <property type="match status" value="2"/>
</dbReference>
<sequence>MQHDPVCGQRGDRQRSFANACLAQSEGFRVIARGQCRPIHQCTREIARVCASRAGRLRTFTNSCLARIEGYVIVHSGPCR</sequence>
<dbReference type="Proteomes" id="UP000003250">
    <property type="component" value="Unassembled WGS sequence"/>
</dbReference>
<dbReference type="SUPFAM" id="SSF100895">
    <property type="entry name" value="Kazal-type serine protease inhibitors"/>
    <property type="match status" value="1"/>
</dbReference>
<accession>H0I2K7</accession>
<feature type="domain" description="Kazal-like" evidence="1">
    <location>
        <begin position="39"/>
        <end position="68"/>
    </location>
</feature>
<dbReference type="InterPro" id="IPR036058">
    <property type="entry name" value="Kazal_dom_sf"/>
</dbReference>
<keyword evidence="3" id="KW-1185">Reference proteome</keyword>
<dbReference type="AlphaFoldDB" id="H0I2K7"/>
<feature type="domain" description="Kazal-like" evidence="1">
    <location>
        <begin position="3"/>
        <end position="29"/>
    </location>
</feature>
<dbReference type="EMBL" id="AHAM01000301">
    <property type="protein sequence ID" value="EHK52809.1"/>
    <property type="molecule type" value="Genomic_DNA"/>
</dbReference>
<dbReference type="InterPro" id="IPR002350">
    <property type="entry name" value="Kazal_dom"/>
</dbReference>
<evidence type="ECO:0000259" key="1">
    <source>
        <dbReference type="Pfam" id="PF07648"/>
    </source>
</evidence>
<evidence type="ECO:0000313" key="2">
    <source>
        <dbReference type="EMBL" id="EHK52809.1"/>
    </source>
</evidence>
<gene>
    <name evidence="2" type="ORF">MAXJ12_33564</name>
</gene>
<evidence type="ECO:0000313" key="3">
    <source>
        <dbReference type="Proteomes" id="UP000003250"/>
    </source>
</evidence>
<name>H0I2K7_9HYPH</name>